<evidence type="ECO:0000313" key="2">
    <source>
        <dbReference type="EMBL" id="KAK3601016.1"/>
    </source>
</evidence>
<gene>
    <name evidence="2" type="ORF">CHS0354_008126</name>
</gene>
<feature type="compositionally biased region" description="Polar residues" evidence="1">
    <location>
        <begin position="103"/>
        <end position="134"/>
    </location>
</feature>
<evidence type="ECO:0000256" key="1">
    <source>
        <dbReference type="SAM" id="MobiDB-lite"/>
    </source>
</evidence>
<protein>
    <submittedName>
        <fullName evidence="2">Uncharacterized protein</fullName>
    </submittedName>
</protein>
<reference evidence="2" key="2">
    <citation type="journal article" date="2021" name="Genome Biol. Evol.">
        <title>Developing a high-quality reference genome for a parasitic bivalve with doubly uniparental inheritance (Bivalvia: Unionida).</title>
        <authorList>
            <person name="Smith C.H."/>
        </authorList>
    </citation>
    <scope>NUCLEOTIDE SEQUENCE</scope>
    <source>
        <strain evidence="2">CHS0354</strain>
        <tissue evidence="2">Mantle</tissue>
    </source>
</reference>
<keyword evidence="3" id="KW-1185">Reference proteome</keyword>
<dbReference type="Proteomes" id="UP001195483">
    <property type="component" value="Unassembled WGS sequence"/>
</dbReference>
<reference evidence="2" key="3">
    <citation type="submission" date="2023-05" db="EMBL/GenBank/DDBJ databases">
        <authorList>
            <person name="Smith C.H."/>
        </authorList>
    </citation>
    <scope>NUCLEOTIDE SEQUENCE</scope>
    <source>
        <strain evidence="2">CHS0354</strain>
        <tissue evidence="2">Mantle</tissue>
    </source>
</reference>
<organism evidence="2 3">
    <name type="scientific">Potamilus streckersoni</name>
    <dbReference type="NCBI Taxonomy" id="2493646"/>
    <lineage>
        <taxon>Eukaryota</taxon>
        <taxon>Metazoa</taxon>
        <taxon>Spiralia</taxon>
        <taxon>Lophotrochozoa</taxon>
        <taxon>Mollusca</taxon>
        <taxon>Bivalvia</taxon>
        <taxon>Autobranchia</taxon>
        <taxon>Heteroconchia</taxon>
        <taxon>Palaeoheterodonta</taxon>
        <taxon>Unionida</taxon>
        <taxon>Unionoidea</taxon>
        <taxon>Unionidae</taxon>
        <taxon>Ambleminae</taxon>
        <taxon>Lampsilini</taxon>
        <taxon>Potamilus</taxon>
    </lineage>
</organism>
<evidence type="ECO:0000313" key="3">
    <source>
        <dbReference type="Proteomes" id="UP001195483"/>
    </source>
</evidence>
<sequence length="164" mass="18265">MEPDLRQNHLNLALGHNAEYSFGPFFPPIHLHPVDEWNNGVCCTGAPTSAPLITGPMTTPTDIPNSLSDHSKFHTPERHDYNQRKDYLPEISFEPHSSRYESEANNDNINSDCVSSSLSPSGQSKYIGKSTCSPSPDCDKQDENRKKQKTGMDFKIGTPTQFVV</sequence>
<feature type="compositionally biased region" description="Polar residues" evidence="1">
    <location>
        <begin position="58"/>
        <end position="68"/>
    </location>
</feature>
<reference evidence="2" key="1">
    <citation type="journal article" date="2021" name="Genome Biol. Evol.">
        <title>A High-Quality Reference Genome for a Parasitic Bivalve with Doubly Uniparental Inheritance (Bivalvia: Unionida).</title>
        <authorList>
            <person name="Smith C.H."/>
        </authorList>
    </citation>
    <scope>NUCLEOTIDE SEQUENCE</scope>
    <source>
        <strain evidence="2">CHS0354</strain>
    </source>
</reference>
<name>A0AAE0SZU1_9BIVA</name>
<comment type="caution">
    <text evidence="2">The sequence shown here is derived from an EMBL/GenBank/DDBJ whole genome shotgun (WGS) entry which is preliminary data.</text>
</comment>
<feature type="region of interest" description="Disordered" evidence="1">
    <location>
        <begin position="58"/>
        <end position="164"/>
    </location>
</feature>
<dbReference type="EMBL" id="JAEAOA010000546">
    <property type="protein sequence ID" value="KAK3601016.1"/>
    <property type="molecule type" value="Genomic_DNA"/>
</dbReference>
<feature type="compositionally biased region" description="Basic and acidic residues" evidence="1">
    <location>
        <begin position="69"/>
        <end position="88"/>
    </location>
</feature>
<proteinExistence type="predicted"/>
<dbReference type="AlphaFoldDB" id="A0AAE0SZU1"/>
<accession>A0AAE0SZU1</accession>